<dbReference type="STRING" id="1867952.MTBPR1_120018"/>
<dbReference type="InterPro" id="IPR042094">
    <property type="entry name" value="T2SS_GspF_sf"/>
</dbReference>
<evidence type="ECO:0000256" key="1">
    <source>
        <dbReference type="ARBA" id="ARBA00004651"/>
    </source>
</evidence>
<name>A0A1C3REP3_9PROT</name>
<feature type="domain" description="Type II secretion system protein GspF" evidence="7">
    <location>
        <begin position="159"/>
        <end position="283"/>
    </location>
</feature>
<keyword evidence="9" id="KW-1185">Reference proteome</keyword>
<dbReference type="InterPro" id="IPR018076">
    <property type="entry name" value="T2SS_GspF_dom"/>
</dbReference>
<feature type="transmembrane region" description="Helical" evidence="6">
    <location>
        <begin position="121"/>
        <end position="144"/>
    </location>
</feature>
<feature type="transmembrane region" description="Helical" evidence="6">
    <location>
        <begin position="6"/>
        <end position="27"/>
    </location>
</feature>
<protein>
    <submittedName>
        <fullName evidence="8">Flp pilus assembly protein TadB</fullName>
    </submittedName>
</protein>
<dbReference type="PANTHER" id="PTHR35007:SF1">
    <property type="entry name" value="PILUS ASSEMBLY PROTEIN"/>
    <property type="match status" value="1"/>
</dbReference>
<dbReference type="OrthoDB" id="9803381at2"/>
<organism evidence="8 9">
    <name type="scientific">Candidatus Terasakiella magnetica</name>
    <dbReference type="NCBI Taxonomy" id="1867952"/>
    <lineage>
        <taxon>Bacteria</taxon>
        <taxon>Pseudomonadati</taxon>
        <taxon>Pseudomonadota</taxon>
        <taxon>Alphaproteobacteria</taxon>
        <taxon>Rhodospirillales</taxon>
        <taxon>Terasakiellaceae</taxon>
        <taxon>Terasakiella</taxon>
    </lineage>
</organism>
<dbReference type="Proteomes" id="UP000231658">
    <property type="component" value="Unassembled WGS sequence"/>
</dbReference>
<sequence length="326" mass="35240">MSQELILLAAIGLTILFALLAIAELVLGKNRKLQYRLKKMRQRMGDELPDVEVQASVLREDKTAAPTLDKMLKKMLPSAEVLSRRLARAGLEMGPGSFIAMSVFVAVMGAGALFFGAKLSLVVAIFGGIGIGVGGAHVVIDLFIARRNVSFTKSFPDAIDLIVRAVKSGLPVTEGISIVAGEMQGPVAFEFKRISEAMKIGETMEDALWKAAKRLENAEFNFFVISLVVQSETGGNLAETLENLSDILRQRQTMKLKVKAMASEARASAYILGGLPFAMFAILEVMSPGYTQPLYTSDTGTMLSIGALISIVIGALVMFKMVRFEI</sequence>
<keyword evidence="2" id="KW-1003">Cell membrane</keyword>
<accession>A0A1C3REP3</accession>
<dbReference type="GO" id="GO:0005886">
    <property type="term" value="C:plasma membrane"/>
    <property type="evidence" value="ECO:0007669"/>
    <property type="project" value="UniProtKB-SubCell"/>
</dbReference>
<evidence type="ECO:0000256" key="6">
    <source>
        <dbReference type="SAM" id="Phobius"/>
    </source>
</evidence>
<dbReference type="EMBL" id="FLYE01000004">
    <property type="protein sequence ID" value="SCA55712.1"/>
    <property type="molecule type" value="Genomic_DNA"/>
</dbReference>
<dbReference type="PANTHER" id="PTHR35007">
    <property type="entry name" value="INTEGRAL MEMBRANE PROTEIN-RELATED"/>
    <property type="match status" value="1"/>
</dbReference>
<evidence type="ECO:0000313" key="8">
    <source>
        <dbReference type="EMBL" id="SCA55712.1"/>
    </source>
</evidence>
<dbReference type="Gene3D" id="1.20.81.30">
    <property type="entry name" value="Type II secretion system (T2SS), domain F"/>
    <property type="match status" value="1"/>
</dbReference>
<feature type="transmembrane region" description="Helical" evidence="6">
    <location>
        <begin position="269"/>
        <end position="290"/>
    </location>
</feature>
<keyword evidence="5 6" id="KW-0472">Membrane</keyword>
<dbReference type="RefSeq" id="WP_069186424.1">
    <property type="nucleotide sequence ID" value="NZ_FLYE01000004.1"/>
</dbReference>
<reference evidence="8 9" key="1">
    <citation type="submission" date="2016-07" db="EMBL/GenBank/DDBJ databases">
        <authorList>
            <person name="Lefevre C.T."/>
        </authorList>
    </citation>
    <scope>NUCLEOTIDE SEQUENCE [LARGE SCALE GENOMIC DNA]</scope>
    <source>
        <strain evidence="8">PR1</strain>
    </source>
</reference>
<evidence type="ECO:0000256" key="5">
    <source>
        <dbReference type="ARBA" id="ARBA00023136"/>
    </source>
</evidence>
<keyword evidence="4 6" id="KW-1133">Transmembrane helix</keyword>
<feature type="transmembrane region" description="Helical" evidence="6">
    <location>
        <begin position="302"/>
        <end position="322"/>
    </location>
</feature>
<evidence type="ECO:0000259" key="7">
    <source>
        <dbReference type="Pfam" id="PF00482"/>
    </source>
</evidence>
<evidence type="ECO:0000313" key="9">
    <source>
        <dbReference type="Proteomes" id="UP000231658"/>
    </source>
</evidence>
<evidence type="ECO:0000256" key="4">
    <source>
        <dbReference type="ARBA" id="ARBA00022989"/>
    </source>
</evidence>
<gene>
    <name evidence="8" type="ORF">MTBPR1_120018</name>
</gene>
<feature type="transmembrane region" description="Helical" evidence="6">
    <location>
        <begin position="93"/>
        <end position="115"/>
    </location>
</feature>
<comment type="subcellular location">
    <subcellularLocation>
        <location evidence="1">Cell membrane</location>
        <topology evidence="1">Multi-pass membrane protein</topology>
    </subcellularLocation>
</comment>
<evidence type="ECO:0000256" key="3">
    <source>
        <dbReference type="ARBA" id="ARBA00022692"/>
    </source>
</evidence>
<keyword evidence="3 6" id="KW-0812">Transmembrane</keyword>
<dbReference type="Pfam" id="PF00482">
    <property type="entry name" value="T2SSF"/>
    <property type="match status" value="1"/>
</dbReference>
<dbReference type="AlphaFoldDB" id="A0A1C3REP3"/>
<evidence type="ECO:0000256" key="2">
    <source>
        <dbReference type="ARBA" id="ARBA00022475"/>
    </source>
</evidence>
<proteinExistence type="predicted"/>